<sequence length="195" mass="21993">MEKSLKLTSNSFNFNLVNIDFSSFSSSKKWVGCFEKKSPFAISLIDDSIEIVRDFFSPHWGGFFALSALSFDDERETDGDILKEYGGIYDYAKVNNYLKPLSDDFESYLYGEIPLPATSLSLHFNNNDFMDICRLIMGHGGVLGQVFFMINLELRLAIYPHGDIGFGIISFGEDDTVCKSFLNSLIGSDDFNIIM</sequence>
<name>A0A3N0G1Y7_9GAMM</name>
<reference evidence="1 2" key="1">
    <citation type="submission" date="2018-11" db="EMBL/GenBank/DDBJ databases">
        <title>Characterization of surface water Dickeya isolates.</title>
        <authorList>
            <person name="Van Gijsegem F."/>
            <person name="Pedron J."/>
        </authorList>
    </citation>
    <scope>NUCLEOTIDE SEQUENCE [LARGE SCALE GENOMIC DNA]</scope>
    <source>
        <strain evidence="1 2">FVG1-MFV-O17</strain>
    </source>
</reference>
<gene>
    <name evidence="1" type="ORF">EF878_09825</name>
</gene>
<organism evidence="1 2">
    <name type="scientific">Dickeya undicola</name>
    <dbReference type="NCBI Taxonomy" id="1577887"/>
    <lineage>
        <taxon>Bacteria</taxon>
        <taxon>Pseudomonadati</taxon>
        <taxon>Pseudomonadota</taxon>
        <taxon>Gammaproteobacteria</taxon>
        <taxon>Enterobacterales</taxon>
        <taxon>Pectobacteriaceae</taxon>
        <taxon>Dickeya</taxon>
    </lineage>
</organism>
<dbReference type="AlphaFoldDB" id="A0A3N0G1Y7"/>
<dbReference type="Proteomes" id="UP000276061">
    <property type="component" value="Unassembled WGS sequence"/>
</dbReference>
<dbReference type="OrthoDB" id="359344at2"/>
<dbReference type="RefSeq" id="WP_123252556.1">
    <property type="nucleotide sequence ID" value="NZ_RJLR01000018.1"/>
</dbReference>
<protein>
    <submittedName>
        <fullName evidence="1">Uncharacterized protein</fullName>
    </submittedName>
</protein>
<evidence type="ECO:0000313" key="1">
    <source>
        <dbReference type="EMBL" id="RNM06389.1"/>
    </source>
</evidence>
<dbReference type="EMBL" id="RJLR01000018">
    <property type="protein sequence ID" value="RNM06389.1"/>
    <property type="molecule type" value="Genomic_DNA"/>
</dbReference>
<comment type="caution">
    <text evidence="1">The sequence shown here is derived from an EMBL/GenBank/DDBJ whole genome shotgun (WGS) entry which is preliminary data.</text>
</comment>
<accession>A0A3N0G1Y7</accession>
<proteinExistence type="predicted"/>
<evidence type="ECO:0000313" key="2">
    <source>
        <dbReference type="Proteomes" id="UP000276061"/>
    </source>
</evidence>